<dbReference type="GO" id="GO:0006513">
    <property type="term" value="P:protein monoubiquitination"/>
    <property type="evidence" value="ECO:0007669"/>
    <property type="project" value="TreeGrafter"/>
</dbReference>
<evidence type="ECO:0000256" key="6">
    <source>
        <dbReference type="ARBA" id="ARBA00022833"/>
    </source>
</evidence>
<evidence type="ECO:0000256" key="8">
    <source>
        <dbReference type="ARBA" id="ARBA00023163"/>
    </source>
</evidence>
<dbReference type="PANTHER" id="PTHR46077">
    <property type="entry name" value="E3 UBIQUITIN-PROTEIN LIGASE TOPORS"/>
    <property type="match status" value="1"/>
</dbReference>
<dbReference type="InterPro" id="IPR017907">
    <property type="entry name" value="Znf_RING_CS"/>
</dbReference>
<evidence type="ECO:0000256" key="7">
    <source>
        <dbReference type="ARBA" id="ARBA00023015"/>
    </source>
</evidence>
<evidence type="ECO:0000313" key="11">
    <source>
        <dbReference type="EMBL" id="KAJ8903411.1"/>
    </source>
</evidence>
<dbReference type="PROSITE" id="PS00518">
    <property type="entry name" value="ZF_RING_1"/>
    <property type="match status" value="1"/>
</dbReference>
<evidence type="ECO:0000256" key="3">
    <source>
        <dbReference type="ARBA" id="ARBA00022679"/>
    </source>
</evidence>
<sequence>MDISEVRVDESDVCPICFEQMKKLAVTFPCFHQFCTDCLKEWAKRKKRVPCPLCNKTLESFYYTKRGTGEVSVVNLQRRSPSHTEWRRKSRQSMISEYRSAMLEDLPQGLGEEHLWRRIVYKERLYALGIKQCIDPRAYHSGRIVVLLDRNLREWIRRDLQAIFWTAHVEEFEKAVLKNLWHGIGRDELVRKLRSLLGNQAGLFVHELTWFSASRASPTVYDNMACYPTRRSRSTSPRSHVDMFLCDVSR</sequence>
<keyword evidence="4" id="KW-0479">Metal-binding</keyword>
<dbReference type="GO" id="GO:0061630">
    <property type="term" value="F:ubiquitin protein ligase activity"/>
    <property type="evidence" value="ECO:0007669"/>
    <property type="project" value="UniProtKB-EC"/>
</dbReference>
<protein>
    <recommendedName>
        <fullName evidence="2">RING-type E3 ubiquitin transferase</fullName>
        <ecNumber evidence="2">2.3.2.27</ecNumber>
    </recommendedName>
</protein>
<dbReference type="InterPro" id="IPR001841">
    <property type="entry name" value="Znf_RING"/>
</dbReference>
<evidence type="ECO:0000313" key="12">
    <source>
        <dbReference type="Proteomes" id="UP001157974"/>
    </source>
</evidence>
<dbReference type="SMART" id="SM00184">
    <property type="entry name" value="RING"/>
    <property type="match status" value="1"/>
</dbReference>
<keyword evidence="7" id="KW-0805">Transcription regulation</keyword>
<dbReference type="PROSITE" id="PS50089">
    <property type="entry name" value="ZF_RING_2"/>
    <property type="match status" value="1"/>
</dbReference>
<evidence type="ECO:0000256" key="4">
    <source>
        <dbReference type="ARBA" id="ARBA00022723"/>
    </source>
</evidence>
<evidence type="ECO:0000256" key="1">
    <source>
        <dbReference type="ARBA" id="ARBA00000900"/>
    </source>
</evidence>
<keyword evidence="6" id="KW-0862">Zinc</keyword>
<dbReference type="PANTHER" id="PTHR46077:SF1">
    <property type="entry name" value="TOP1 BINDING ARGININE_SERINE RICH PROTEIN, E3 UBIQUITIN LIGASE"/>
    <property type="match status" value="1"/>
</dbReference>
<dbReference type="InterPro" id="IPR018957">
    <property type="entry name" value="Znf_C3HC4_RING-type"/>
</dbReference>
<reference evidence="11 12" key="1">
    <citation type="journal article" date="2023" name="Nat. Commun.">
        <title>Origin of minicircular mitochondrial genomes in red algae.</title>
        <authorList>
            <person name="Lee Y."/>
            <person name="Cho C.H."/>
            <person name="Lee Y.M."/>
            <person name="Park S.I."/>
            <person name="Yang J.H."/>
            <person name="West J.A."/>
            <person name="Bhattacharya D."/>
            <person name="Yoon H.S."/>
        </authorList>
    </citation>
    <scope>NUCLEOTIDE SEQUENCE [LARGE SCALE GENOMIC DNA]</scope>
    <source>
        <strain evidence="11 12">CCMP1338</strain>
        <tissue evidence="11">Whole cell</tissue>
    </source>
</reference>
<dbReference type="Proteomes" id="UP001157974">
    <property type="component" value="Unassembled WGS sequence"/>
</dbReference>
<keyword evidence="5 9" id="KW-0863">Zinc-finger</keyword>
<keyword evidence="12" id="KW-1185">Reference proteome</keyword>
<dbReference type="SUPFAM" id="SSF57850">
    <property type="entry name" value="RING/U-box"/>
    <property type="match status" value="1"/>
</dbReference>
<keyword evidence="8" id="KW-0804">Transcription</keyword>
<accession>A0AAV8ULK5</accession>
<evidence type="ECO:0000259" key="10">
    <source>
        <dbReference type="PROSITE" id="PS50089"/>
    </source>
</evidence>
<proteinExistence type="predicted"/>
<dbReference type="AlphaFoldDB" id="A0AAV8ULK5"/>
<dbReference type="EMBL" id="JAMWBK010000007">
    <property type="protein sequence ID" value="KAJ8903411.1"/>
    <property type="molecule type" value="Genomic_DNA"/>
</dbReference>
<dbReference type="InterPro" id="IPR013083">
    <property type="entry name" value="Znf_RING/FYVE/PHD"/>
</dbReference>
<comment type="caution">
    <text evidence="11">The sequence shown here is derived from an EMBL/GenBank/DDBJ whole genome shotgun (WGS) entry which is preliminary data.</text>
</comment>
<keyword evidence="3" id="KW-0808">Transferase</keyword>
<dbReference type="EC" id="2.3.2.27" evidence="2"/>
<evidence type="ECO:0000256" key="2">
    <source>
        <dbReference type="ARBA" id="ARBA00012483"/>
    </source>
</evidence>
<evidence type="ECO:0000256" key="9">
    <source>
        <dbReference type="PROSITE-ProRule" id="PRU00175"/>
    </source>
</evidence>
<organism evidence="11 12">
    <name type="scientific">Rhodosorus marinus</name>
    <dbReference type="NCBI Taxonomy" id="101924"/>
    <lineage>
        <taxon>Eukaryota</taxon>
        <taxon>Rhodophyta</taxon>
        <taxon>Stylonematophyceae</taxon>
        <taxon>Stylonematales</taxon>
        <taxon>Stylonemataceae</taxon>
        <taxon>Rhodosorus</taxon>
    </lineage>
</organism>
<dbReference type="GO" id="GO:0008270">
    <property type="term" value="F:zinc ion binding"/>
    <property type="evidence" value="ECO:0007669"/>
    <property type="project" value="UniProtKB-KW"/>
</dbReference>
<evidence type="ECO:0000256" key="5">
    <source>
        <dbReference type="ARBA" id="ARBA00022771"/>
    </source>
</evidence>
<name>A0AAV8ULK5_9RHOD</name>
<dbReference type="Gene3D" id="3.30.40.10">
    <property type="entry name" value="Zinc/RING finger domain, C3HC4 (zinc finger)"/>
    <property type="match status" value="1"/>
</dbReference>
<comment type="catalytic activity">
    <reaction evidence="1">
        <text>S-ubiquitinyl-[E2 ubiquitin-conjugating enzyme]-L-cysteine + [acceptor protein]-L-lysine = [E2 ubiquitin-conjugating enzyme]-L-cysteine + N(6)-ubiquitinyl-[acceptor protein]-L-lysine.</text>
        <dbReference type="EC" id="2.3.2.27"/>
    </reaction>
</comment>
<gene>
    <name evidence="11" type="ORF">NDN08_004519</name>
</gene>
<dbReference type="GO" id="GO:0000209">
    <property type="term" value="P:protein polyubiquitination"/>
    <property type="evidence" value="ECO:0007669"/>
    <property type="project" value="TreeGrafter"/>
</dbReference>
<dbReference type="Pfam" id="PF00097">
    <property type="entry name" value="zf-C3HC4"/>
    <property type="match status" value="1"/>
</dbReference>
<feature type="domain" description="RING-type" evidence="10">
    <location>
        <begin position="14"/>
        <end position="55"/>
    </location>
</feature>